<dbReference type="PANTHER" id="PTHR48083:SF35">
    <property type="entry name" value="ACYL-COA DEHYDROGENASE FAMILY MEMBER 10"/>
    <property type="match status" value="1"/>
</dbReference>
<dbReference type="Pfam" id="PF00441">
    <property type="entry name" value="Acyl-CoA_dh_1"/>
    <property type="match status" value="1"/>
</dbReference>
<keyword evidence="5 6" id="KW-0560">Oxidoreductase</keyword>
<proteinExistence type="inferred from homology"/>
<dbReference type="Proteomes" id="UP001158576">
    <property type="component" value="Chromosome PAR"/>
</dbReference>
<keyword evidence="3 6" id="KW-0285">Flavoprotein</keyword>
<evidence type="ECO:0000313" key="11">
    <source>
        <dbReference type="Proteomes" id="UP001158576"/>
    </source>
</evidence>
<evidence type="ECO:0000256" key="4">
    <source>
        <dbReference type="ARBA" id="ARBA00022827"/>
    </source>
</evidence>
<dbReference type="InterPro" id="IPR006091">
    <property type="entry name" value="Acyl-CoA_Oxase/DH_mid-dom"/>
</dbReference>
<reference evidence="10 11" key="1">
    <citation type="submission" date="2021-04" db="EMBL/GenBank/DDBJ databases">
        <authorList>
            <person name="Bliznina A."/>
        </authorList>
    </citation>
    <scope>NUCLEOTIDE SEQUENCE [LARGE SCALE GENOMIC DNA]</scope>
</reference>
<dbReference type="InterPro" id="IPR046373">
    <property type="entry name" value="Acyl-CoA_Oxase/DH_mid-dom_sf"/>
</dbReference>
<dbReference type="Pfam" id="PF02771">
    <property type="entry name" value="Acyl-CoA_dh_N"/>
    <property type="match status" value="1"/>
</dbReference>
<accession>A0ABN7RM76</accession>
<dbReference type="InterPro" id="IPR009075">
    <property type="entry name" value="AcylCo_DH/oxidase_C"/>
</dbReference>
<keyword evidence="4 6" id="KW-0274">FAD</keyword>
<feature type="domain" description="Acyl-CoA dehydrogenase/oxidase N-terminal" evidence="9">
    <location>
        <begin position="43"/>
        <end position="164"/>
    </location>
</feature>
<dbReference type="Gene3D" id="1.10.540.10">
    <property type="entry name" value="Acyl-CoA dehydrogenase/oxidase, N-terminal domain"/>
    <property type="match status" value="1"/>
</dbReference>
<dbReference type="InterPro" id="IPR037069">
    <property type="entry name" value="AcylCoA_DH/ox_N_sf"/>
</dbReference>
<evidence type="ECO:0000259" key="9">
    <source>
        <dbReference type="Pfam" id="PF02771"/>
    </source>
</evidence>
<comment type="similarity">
    <text evidence="2 6">Belongs to the acyl-CoA dehydrogenase family.</text>
</comment>
<feature type="domain" description="Acyl-CoA dehydrogenase/oxidase C-terminal" evidence="7">
    <location>
        <begin position="281"/>
        <end position="400"/>
    </location>
</feature>
<dbReference type="InterPro" id="IPR009100">
    <property type="entry name" value="AcylCoA_DH/oxidase_NM_dom_sf"/>
</dbReference>
<evidence type="ECO:0000256" key="5">
    <source>
        <dbReference type="ARBA" id="ARBA00023002"/>
    </source>
</evidence>
<dbReference type="Gene3D" id="2.40.110.10">
    <property type="entry name" value="Butyryl-CoA Dehydrogenase, subunit A, domain 2"/>
    <property type="match status" value="1"/>
</dbReference>
<dbReference type="Gene3D" id="1.20.140.10">
    <property type="entry name" value="Butyryl-CoA Dehydrogenase, subunit A, domain 3"/>
    <property type="match status" value="1"/>
</dbReference>
<dbReference type="InterPro" id="IPR013786">
    <property type="entry name" value="AcylCoA_DH/ox_N"/>
</dbReference>
<dbReference type="SUPFAM" id="SSF56645">
    <property type="entry name" value="Acyl-CoA dehydrogenase NM domain-like"/>
    <property type="match status" value="1"/>
</dbReference>
<evidence type="ECO:0000256" key="2">
    <source>
        <dbReference type="ARBA" id="ARBA00009347"/>
    </source>
</evidence>
<evidence type="ECO:0000259" key="7">
    <source>
        <dbReference type="Pfam" id="PF00441"/>
    </source>
</evidence>
<keyword evidence="11" id="KW-1185">Reference proteome</keyword>
<feature type="domain" description="Acyl-CoA oxidase/dehydrogenase middle" evidence="8">
    <location>
        <begin position="168"/>
        <end position="269"/>
    </location>
</feature>
<comment type="cofactor">
    <cofactor evidence="1 6">
        <name>FAD</name>
        <dbReference type="ChEBI" id="CHEBI:57692"/>
    </cofactor>
</comment>
<sequence>MLRKIGRDLPKIQRFASFAVEKPPRDASLVTSPDQLRPFAQRIWSDVREFINEECIPLEQKFLAQEFSEDRWKVLPEMDELKAKAKSAGLWNLFVPYNIDENMEYGRGLTNLEYAFMAEEMGRCLLGSEPFNCSPPDTGNMEVLIKYGTEDQKKQWLTPLLEGKIRSCFGMTEIAVASSDATNIESSIVSDGDDYVINGRKWWTSMSLHPNCELCIFMGKTDFNASRHLQQSMILVPMNTPGMKIIRPLTCYGNFDAPGGHAEVDFSDVRVPKENLLVGEGMGFAIAQGRLGPGRIHHCMRLIGNCERSIELMKERLRNRVAFGKKLSDQGVWKERVGLSRVETDQARLMTLLAAHKMDTVGAKVAAKEIAMIKIIAPNVAQKVVDRAIQAHGAGGMSSDFLSPHS</sequence>
<evidence type="ECO:0000259" key="8">
    <source>
        <dbReference type="Pfam" id="PF02770"/>
    </source>
</evidence>
<dbReference type="EMBL" id="OU015568">
    <property type="protein sequence ID" value="CAG5080355.1"/>
    <property type="molecule type" value="Genomic_DNA"/>
</dbReference>
<dbReference type="SUPFAM" id="SSF47203">
    <property type="entry name" value="Acyl-CoA dehydrogenase C-terminal domain-like"/>
    <property type="match status" value="1"/>
</dbReference>
<dbReference type="InterPro" id="IPR036250">
    <property type="entry name" value="AcylCo_DH-like_C"/>
</dbReference>
<evidence type="ECO:0000313" key="10">
    <source>
        <dbReference type="EMBL" id="CAG5080355.1"/>
    </source>
</evidence>
<evidence type="ECO:0000256" key="1">
    <source>
        <dbReference type="ARBA" id="ARBA00001974"/>
    </source>
</evidence>
<evidence type="ECO:0000256" key="6">
    <source>
        <dbReference type="RuleBase" id="RU362125"/>
    </source>
</evidence>
<gene>
    <name evidence="10" type="ORF">OKIOD_LOCUS1110</name>
</gene>
<organism evidence="10 11">
    <name type="scientific">Oikopleura dioica</name>
    <name type="common">Tunicate</name>
    <dbReference type="NCBI Taxonomy" id="34765"/>
    <lineage>
        <taxon>Eukaryota</taxon>
        <taxon>Metazoa</taxon>
        <taxon>Chordata</taxon>
        <taxon>Tunicata</taxon>
        <taxon>Appendicularia</taxon>
        <taxon>Copelata</taxon>
        <taxon>Oikopleuridae</taxon>
        <taxon>Oikopleura</taxon>
    </lineage>
</organism>
<name>A0ABN7RM76_OIKDI</name>
<dbReference type="InterPro" id="IPR050741">
    <property type="entry name" value="Acyl-CoA_dehydrogenase"/>
</dbReference>
<dbReference type="Pfam" id="PF02770">
    <property type="entry name" value="Acyl-CoA_dh_M"/>
    <property type="match status" value="1"/>
</dbReference>
<dbReference type="PANTHER" id="PTHR48083">
    <property type="entry name" value="MEDIUM-CHAIN SPECIFIC ACYL-COA DEHYDROGENASE, MITOCHONDRIAL-RELATED"/>
    <property type="match status" value="1"/>
</dbReference>
<protein>
    <submittedName>
        <fullName evidence="10">Oidioi.mRNA.OKI2018_I69.PAR.g9552.t1.cds</fullName>
    </submittedName>
</protein>
<evidence type="ECO:0000256" key="3">
    <source>
        <dbReference type="ARBA" id="ARBA00022630"/>
    </source>
</evidence>